<dbReference type="EMBL" id="PJQY01000038">
    <property type="protein sequence ID" value="PQQ20303.1"/>
    <property type="molecule type" value="Genomic_DNA"/>
</dbReference>
<dbReference type="Proteomes" id="UP000250321">
    <property type="component" value="Unassembled WGS sequence"/>
</dbReference>
<evidence type="ECO:0000313" key="1">
    <source>
        <dbReference type="EMBL" id="PQQ20303.1"/>
    </source>
</evidence>
<evidence type="ECO:0008006" key="3">
    <source>
        <dbReference type="Google" id="ProtNLM"/>
    </source>
</evidence>
<keyword evidence="2" id="KW-1185">Reference proteome</keyword>
<proteinExistence type="predicted"/>
<dbReference type="InterPro" id="IPR012871">
    <property type="entry name" value="DUF1668_ORYSA"/>
</dbReference>
<dbReference type="OrthoDB" id="1166520at2759"/>
<dbReference type="Gene3D" id="2.120.10.80">
    <property type="entry name" value="Kelch-type beta propeller"/>
    <property type="match status" value="1"/>
</dbReference>
<gene>
    <name evidence="1" type="ORF">Pyn_16877</name>
</gene>
<evidence type="ECO:0000313" key="2">
    <source>
        <dbReference type="Proteomes" id="UP000250321"/>
    </source>
</evidence>
<protein>
    <recommendedName>
        <fullName evidence="3">F-box/kelch-repeat protein</fullName>
    </recommendedName>
</protein>
<dbReference type="InterPro" id="IPR015915">
    <property type="entry name" value="Kelch-typ_b-propeller"/>
</dbReference>
<comment type="caution">
    <text evidence="1">The sequence shown here is derived from an EMBL/GenBank/DDBJ whole genome shotgun (WGS) entry which is preliminary data.</text>
</comment>
<dbReference type="AlphaFoldDB" id="A0A314ZPD7"/>
<reference evidence="1 2" key="1">
    <citation type="submission" date="2018-02" db="EMBL/GenBank/DDBJ databases">
        <title>Draft genome of wild Prunus yedoensis var. nudiflora.</title>
        <authorList>
            <person name="Baek S."/>
            <person name="Kim J.-H."/>
            <person name="Choi K."/>
            <person name="Kim G.-B."/>
            <person name="Cho A."/>
            <person name="Jang H."/>
            <person name="Shin C.-H."/>
            <person name="Yu H.-J."/>
            <person name="Mun J.-H."/>
        </authorList>
    </citation>
    <scope>NUCLEOTIDE SEQUENCE [LARGE SCALE GENOMIC DNA]</scope>
    <source>
        <strain evidence="2">cv. Jeju island</strain>
        <tissue evidence="1">Leaf</tissue>
    </source>
</reference>
<accession>A0A314ZPD7</accession>
<organism evidence="1 2">
    <name type="scientific">Prunus yedoensis var. nudiflora</name>
    <dbReference type="NCBI Taxonomy" id="2094558"/>
    <lineage>
        <taxon>Eukaryota</taxon>
        <taxon>Viridiplantae</taxon>
        <taxon>Streptophyta</taxon>
        <taxon>Embryophyta</taxon>
        <taxon>Tracheophyta</taxon>
        <taxon>Spermatophyta</taxon>
        <taxon>Magnoliopsida</taxon>
        <taxon>eudicotyledons</taxon>
        <taxon>Gunneridae</taxon>
        <taxon>Pentapetalae</taxon>
        <taxon>rosids</taxon>
        <taxon>fabids</taxon>
        <taxon>Rosales</taxon>
        <taxon>Rosaceae</taxon>
        <taxon>Amygdaloideae</taxon>
        <taxon>Amygdaleae</taxon>
        <taxon>Prunus</taxon>
    </lineage>
</organism>
<sequence length="230" mass="26202">MIYHAFDLEKNCHILPLAESSVVAKTKRRIPAIIGSGVYGSKIVLAGGIKPEFDGLANFTAYPCRDVYAVDTAIMNSHPPHMIQHHPPLQHGKTQPLVVEHEGNLYVLSLLKGEGFEMFDSKYNTWVTLPEPPFFHRRYLRRPIDCVVVGTNIFVSCLSSIYRFDMADTSQIWKEHSFTNCTALPYELDEKSLALEMSDGNWLIFTCFLECCHDTDEIKEDRCCHEIDCN</sequence>
<name>A0A314ZPD7_PRUYE</name>
<dbReference type="Pfam" id="PF07893">
    <property type="entry name" value="DUF1668"/>
    <property type="match status" value="1"/>
</dbReference>
<dbReference type="SUPFAM" id="SSF117281">
    <property type="entry name" value="Kelch motif"/>
    <property type="match status" value="1"/>
</dbReference>